<organism evidence="2 3">
    <name type="scientific">Shouchella lonarensis</name>
    <dbReference type="NCBI Taxonomy" id="1464122"/>
    <lineage>
        <taxon>Bacteria</taxon>
        <taxon>Bacillati</taxon>
        <taxon>Bacillota</taxon>
        <taxon>Bacilli</taxon>
        <taxon>Bacillales</taxon>
        <taxon>Bacillaceae</taxon>
        <taxon>Shouchella</taxon>
    </lineage>
</organism>
<dbReference type="SUPFAM" id="SSF88713">
    <property type="entry name" value="Glycoside hydrolase/deacetylase"/>
    <property type="match status" value="1"/>
</dbReference>
<feature type="domain" description="NodB homology" evidence="1">
    <location>
        <begin position="66"/>
        <end position="246"/>
    </location>
</feature>
<protein>
    <submittedName>
        <fullName evidence="2">Peptidoglycan/xylan/chitin deacetylase, PgdA/CDA1 family</fullName>
    </submittedName>
</protein>
<dbReference type="Proteomes" id="UP000242662">
    <property type="component" value="Unassembled WGS sequence"/>
</dbReference>
<evidence type="ECO:0000259" key="1">
    <source>
        <dbReference type="PROSITE" id="PS51677"/>
    </source>
</evidence>
<sequence>MKKGWVLIACVVALLAACRNDNEPSKRDVSVPREQTEVTSKVEVKYEIDPKTYLVQPLPEINTNKKLVLLTIDDAPEHYSVEMARTLKEVDAPAIFFVNGHFLEDDRGKDKLKEIYELGFAIGNHTMTHARLSELSTTAQTEEIVALNDLVASIIGERPRFFRAPFGVNTDHVRELAKREGMTLMNWTYGYDWEPNYQTGASIAEVMVNSEYLQPGANLLMHDRKWSAEGLADIVIGLRDQGYEFVDPLEIQTVDVAN</sequence>
<reference evidence="3" key="1">
    <citation type="submission" date="2016-09" db="EMBL/GenBank/DDBJ databases">
        <authorList>
            <person name="Varghese N."/>
            <person name="Submissions S."/>
        </authorList>
    </citation>
    <scope>NUCLEOTIDE SEQUENCE [LARGE SCALE GENOMIC DNA]</scope>
    <source>
        <strain evidence="3">25nlg</strain>
    </source>
</reference>
<dbReference type="InterPro" id="IPR002509">
    <property type="entry name" value="NODB_dom"/>
</dbReference>
<gene>
    <name evidence="2" type="ORF">SAMN05421737_107122</name>
</gene>
<accession>A0A1G6KRM3</accession>
<dbReference type="InterPro" id="IPR050248">
    <property type="entry name" value="Polysacc_deacetylase_ArnD"/>
</dbReference>
<dbReference type="STRING" id="1464122.SAMN05421737_107122"/>
<proteinExistence type="predicted"/>
<dbReference type="InterPro" id="IPR011330">
    <property type="entry name" value="Glyco_hydro/deAcase_b/a-brl"/>
</dbReference>
<dbReference type="EMBL" id="FMYM01000007">
    <property type="protein sequence ID" value="SDC33461.1"/>
    <property type="molecule type" value="Genomic_DNA"/>
</dbReference>
<dbReference type="GO" id="GO:0016810">
    <property type="term" value="F:hydrolase activity, acting on carbon-nitrogen (but not peptide) bonds"/>
    <property type="evidence" value="ECO:0007669"/>
    <property type="project" value="InterPro"/>
</dbReference>
<dbReference type="AlphaFoldDB" id="A0A1G6KRM3"/>
<dbReference type="PROSITE" id="PS51257">
    <property type="entry name" value="PROKAR_LIPOPROTEIN"/>
    <property type="match status" value="1"/>
</dbReference>
<dbReference type="PROSITE" id="PS51677">
    <property type="entry name" value="NODB"/>
    <property type="match status" value="1"/>
</dbReference>
<dbReference type="CDD" id="cd10917">
    <property type="entry name" value="CE4_NodB_like_6s_7s"/>
    <property type="match status" value="1"/>
</dbReference>
<dbReference type="PANTHER" id="PTHR10587">
    <property type="entry name" value="GLYCOSYL TRANSFERASE-RELATED"/>
    <property type="match status" value="1"/>
</dbReference>
<dbReference type="OrthoDB" id="9806342at2"/>
<evidence type="ECO:0000313" key="2">
    <source>
        <dbReference type="EMBL" id="SDC33461.1"/>
    </source>
</evidence>
<dbReference type="Pfam" id="PF01522">
    <property type="entry name" value="Polysacc_deac_1"/>
    <property type="match status" value="1"/>
</dbReference>
<evidence type="ECO:0000313" key="3">
    <source>
        <dbReference type="Proteomes" id="UP000242662"/>
    </source>
</evidence>
<name>A0A1G6KRM3_9BACI</name>
<dbReference type="RefSeq" id="WP_090775933.1">
    <property type="nucleotide sequence ID" value="NZ_FMYM01000007.1"/>
</dbReference>
<dbReference type="Gene3D" id="3.20.20.370">
    <property type="entry name" value="Glycoside hydrolase/deacetylase"/>
    <property type="match status" value="1"/>
</dbReference>
<keyword evidence="3" id="KW-1185">Reference proteome</keyword>
<dbReference type="GO" id="GO:0005975">
    <property type="term" value="P:carbohydrate metabolic process"/>
    <property type="evidence" value="ECO:0007669"/>
    <property type="project" value="InterPro"/>
</dbReference>